<feature type="binding site" evidence="8">
    <location>
        <position position="42"/>
    </location>
    <ligand>
        <name>substrate</name>
    </ligand>
</feature>
<evidence type="ECO:0000256" key="2">
    <source>
        <dbReference type="ARBA" id="ARBA00022598"/>
    </source>
</evidence>
<dbReference type="NCBIfam" id="TIGR00347">
    <property type="entry name" value="bioD"/>
    <property type="match status" value="1"/>
</dbReference>
<dbReference type="GO" id="GO:0000287">
    <property type="term" value="F:magnesium ion binding"/>
    <property type="evidence" value="ECO:0007669"/>
    <property type="project" value="UniProtKB-UniRule"/>
</dbReference>
<evidence type="ECO:0000256" key="4">
    <source>
        <dbReference type="ARBA" id="ARBA00022741"/>
    </source>
</evidence>
<comment type="caution">
    <text evidence="8">Lacks conserved residue(s) required for the propagation of feature annotation.</text>
</comment>
<organism evidence="9 10">
    <name type="scientific">Buchnera aphidicola subsp. Rhopalosiphum maidis</name>
    <dbReference type="NCBI Taxonomy" id="118109"/>
    <lineage>
        <taxon>Bacteria</taxon>
        <taxon>Pseudomonadati</taxon>
        <taxon>Pseudomonadota</taxon>
        <taxon>Gammaproteobacteria</taxon>
        <taxon>Enterobacterales</taxon>
        <taxon>Erwiniaceae</taxon>
        <taxon>Buchnera</taxon>
    </lineage>
</organism>
<feature type="binding site" evidence="8">
    <location>
        <begin position="13"/>
        <end position="18"/>
    </location>
    <ligand>
        <name>ATP</name>
        <dbReference type="ChEBI" id="CHEBI:30616"/>
    </ligand>
</feature>
<dbReference type="PANTHER" id="PTHR43210">
    <property type="entry name" value="DETHIOBIOTIN SYNTHETASE"/>
    <property type="match status" value="1"/>
</dbReference>
<evidence type="ECO:0000313" key="9">
    <source>
        <dbReference type="EMBL" id="AYN24776.1"/>
    </source>
</evidence>
<dbReference type="GO" id="GO:0009102">
    <property type="term" value="P:biotin biosynthetic process"/>
    <property type="evidence" value="ECO:0007669"/>
    <property type="project" value="UniProtKB-UniRule"/>
</dbReference>
<feature type="active site" evidence="8">
    <location>
        <position position="38"/>
    </location>
</feature>
<dbReference type="GO" id="GO:0005829">
    <property type="term" value="C:cytosol"/>
    <property type="evidence" value="ECO:0007669"/>
    <property type="project" value="TreeGrafter"/>
</dbReference>
<dbReference type="UniPathway" id="UPA00078">
    <property type="reaction ID" value="UER00161"/>
</dbReference>
<keyword evidence="5 8" id="KW-0093">Biotin biosynthesis</keyword>
<accession>A0A3G2I5S6</accession>
<gene>
    <name evidence="8 9" type="primary">bioD</name>
    <name evidence="9" type="ORF">D8S97_02305</name>
</gene>
<dbReference type="AlphaFoldDB" id="A0A3G2I5S6"/>
<dbReference type="PANTHER" id="PTHR43210:SF5">
    <property type="entry name" value="DETHIOBIOTIN SYNTHETASE"/>
    <property type="match status" value="1"/>
</dbReference>
<feature type="binding site" evidence="8">
    <location>
        <position position="65"/>
    </location>
    <ligand>
        <name>ATP</name>
        <dbReference type="ChEBI" id="CHEBI:30616"/>
    </ligand>
</feature>
<dbReference type="FunFam" id="3.40.50.300:FF:000292">
    <property type="entry name" value="ATP-dependent dethiobiotin synthetase BioD"/>
    <property type="match status" value="1"/>
</dbReference>
<dbReference type="GO" id="GO:0042803">
    <property type="term" value="F:protein homodimerization activity"/>
    <property type="evidence" value="ECO:0007669"/>
    <property type="project" value="UniProtKB-ARBA"/>
</dbReference>
<feature type="binding site" evidence="8">
    <location>
        <begin position="186"/>
        <end position="187"/>
    </location>
    <ligand>
        <name>ATP</name>
        <dbReference type="ChEBI" id="CHEBI:30616"/>
    </ligand>
</feature>
<keyword evidence="4 8" id="KW-0547">Nucleotide-binding</keyword>
<comment type="subcellular location">
    <subcellularLocation>
        <location evidence="8">Cytoplasm</location>
    </subcellularLocation>
</comment>
<evidence type="ECO:0000256" key="1">
    <source>
        <dbReference type="ARBA" id="ARBA00022490"/>
    </source>
</evidence>
<keyword evidence="2 8" id="KW-0436">Ligase</keyword>
<evidence type="ECO:0000256" key="8">
    <source>
        <dbReference type="HAMAP-Rule" id="MF_00336"/>
    </source>
</evidence>
<proteinExistence type="inferred from homology"/>
<dbReference type="RefSeq" id="WP_158361330.1">
    <property type="nucleotide sequence ID" value="NZ_CP032759.1"/>
</dbReference>
<evidence type="ECO:0000256" key="5">
    <source>
        <dbReference type="ARBA" id="ARBA00022756"/>
    </source>
</evidence>
<evidence type="ECO:0000256" key="6">
    <source>
        <dbReference type="ARBA" id="ARBA00022840"/>
    </source>
</evidence>
<feature type="binding site" evidence="8">
    <location>
        <begin position="215"/>
        <end position="217"/>
    </location>
    <ligand>
        <name>ATP</name>
        <dbReference type="ChEBI" id="CHEBI:30616"/>
    </ligand>
</feature>
<evidence type="ECO:0000313" key="10">
    <source>
        <dbReference type="Proteomes" id="UP000271533"/>
    </source>
</evidence>
<dbReference type="GO" id="GO:0004141">
    <property type="term" value="F:dethiobiotin synthase activity"/>
    <property type="evidence" value="ECO:0007669"/>
    <property type="project" value="UniProtKB-UniRule"/>
</dbReference>
<dbReference type="CDD" id="cd03109">
    <property type="entry name" value="DTBS"/>
    <property type="match status" value="1"/>
</dbReference>
<comment type="subunit">
    <text evidence="8">Homodimer.</text>
</comment>
<comment type="function">
    <text evidence="8">Catalyzes a mechanistically unusual reaction, the ATP-dependent insertion of CO2 between the N7 and N8 nitrogen atoms of 7,8-diaminopelargonic acid (DAPA, also called 7,8-diammoniononanoate) to form a ureido ring.</text>
</comment>
<keyword evidence="7 8" id="KW-0460">Magnesium</keyword>
<dbReference type="SUPFAM" id="SSF52540">
    <property type="entry name" value="P-loop containing nucleoside triphosphate hydrolases"/>
    <property type="match status" value="1"/>
</dbReference>
<dbReference type="OrthoDB" id="9802097at2"/>
<feature type="binding site" evidence="8">
    <location>
        <position position="17"/>
    </location>
    <ligand>
        <name>Mg(2+)</name>
        <dbReference type="ChEBI" id="CHEBI:18420"/>
    </ligand>
</feature>
<reference evidence="9 10" key="1">
    <citation type="submission" date="2018-10" db="EMBL/GenBank/DDBJ databases">
        <title>Genome sequence of the corn leaf aphid (Rhopalosiphum maidis Fitch).</title>
        <authorList>
            <person name="Chen W."/>
            <person name="Shakir S."/>
            <person name="Bigham M."/>
            <person name="Fei Z."/>
            <person name="Jander G."/>
        </authorList>
    </citation>
    <scope>NUCLEOTIDE SEQUENCE [LARGE SCALE GENOMIC DNA]</scope>
    <source>
        <strain evidence="9 10">BTI</strain>
    </source>
</reference>
<dbReference type="Proteomes" id="UP000271533">
    <property type="component" value="Chromosome"/>
</dbReference>
<feature type="binding site" evidence="8">
    <location>
        <begin position="126"/>
        <end position="129"/>
    </location>
    <ligand>
        <name>ATP</name>
        <dbReference type="ChEBI" id="CHEBI:30616"/>
    </ligand>
</feature>
<dbReference type="InterPro" id="IPR004472">
    <property type="entry name" value="DTB_synth_BioD"/>
</dbReference>
<comment type="catalytic activity">
    <reaction evidence="8">
        <text>(7R,8S)-7,8-diammoniononanoate + CO2 + ATP = (4R,5S)-dethiobiotin + ADP + phosphate + 3 H(+)</text>
        <dbReference type="Rhea" id="RHEA:15805"/>
        <dbReference type="ChEBI" id="CHEBI:15378"/>
        <dbReference type="ChEBI" id="CHEBI:16526"/>
        <dbReference type="ChEBI" id="CHEBI:30616"/>
        <dbReference type="ChEBI" id="CHEBI:43474"/>
        <dbReference type="ChEBI" id="CHEBI:149469"/>
        <dbReference type="ChEBI" id="CHEBI:149473"/>
        <dbReference type="ChEBI" id="CHEBI:456216"/>
        <dbReference type="EC" id="6.3.3.3"/>
    </reaction>
</comment>
<keyword evidence="1 8" id="KW-0963">Cytoplasm</keyword>
<sequence>MKKKIFITGTDTGIGKTTVSSILLRKASELGYRTAGYKPISSGIKKRKIIFSKTKKKQYVFINQDALILKENSSVLLDYKEVNPISFSGNLPPHMMSLIQKKNIRKKDLSLGLNHIAQKSNWILIEGAGGWYTPLSEIVSFSDWVKEEKLEIIFVVGIKLGCINHAILTEKAILSENLTCLGWIANNIFPKNQYTSYYIQTLLSYIKSPLLGIIPYLKNKNLINIKKIKILVPE</sequence>
<evidence type="ECO:0000256" key="3">
    <source>
        <dbReference type="ARBA" id="ARBA00022723"/>
    </source>
</evidence>
<feature type="binding site" evidence="8">
    <location>
        <position position="65"/>
    </location>
    <ligand>
        <name>Mg(2+)</name>
        <dbReference type="ChEBI" id="CHEBI:18420"/>
    </ligand>
</feature>
<dbReference type="InterPro" id="IPR027417">
    <property type="entry name" value="P-loop_NTPase"/>
</dbReference>
<dbReference type="PIRSF" id="PIRSF006755">
    <property type="entry name" value="DTB_synth"/>
    <property type="match status" value="1"/>
</dbReference>
<dbReference type="EC" id="6.3.3.3" evidence="8"/>
<dbReference type="EMBL" id="CP032759">
    <property type="protein sequence ID" value="AYN24776.1"/>
    <property type="molecule type" value="Genomic_DNA"/>
</dbReference>
<evidence type="ECO:0000256" key="7">
    <source>
        <dbReference type="ARBA" id="ARBA00022842"/>
    </source>
</evidence>
<keyword evidence="6 8" id="KW-0067">ATP-binding</keyword>
<comment type="pathway">
    <text evidence="8">Cofactor biosynthesis; biotin biosynthesis; biotin from 7,8-diaminononanoate: step 1/2.</text>
</comment>
<dbReference type="GO" id="GO:0005524">
    <property type="term" value="F:ATP binding"/>
    <property type="evidence" value="ECO:0007669"/>
    <property type="project" value="UniProtKB-UniRule"/>
</dbReference>
<feature type="binding site" evidence="8">
    <location>
        <position position="126"/>
    </location>
    <ligand>
        <name>Mg(2+)</name>
        <dbReference type="ChEBI" id="CHEBI:18420"/>
    </ligand>
</feature>
<comment type="cofactor">
    <cofactor evidence="8">
        <name>Mg(2+)</name>
        <dbReference type="ChEBI" id="CHEBI:18420"/>
    </cofactor>
</comment>
<keyword evidence="3 8" id="KW-0479">Metal-binding</keyword>
<protein>
    <recommendedName>
        <fullName evidence="8">ATP-dependent dethiobiotin synthetase BioD</fullName>
        <ecNumber evidence="8">6.3.3.3</ecNumber>
    </recommendedName>
    <alternativeName>
        <fullName evidence="8">DTB synthetase</fullName>
        <shortName evidence="8">DTBS</shortName>
    </alternativeName>
    <alternativeName>
        <fullName evidence="8">Dethiobiotin synthase</fullName>
    </alternativeName>
</protein>
<name>A0A3G2I5S6_BUCRM</name>
<dbReference type="Pfam" id="PF13500">
    <property type="entry name" value="AAA_26"/>
    <property type="match status" value="1"/>
</dbReference>
<dbReference type="HAMAP" id="MF_00336">
    <property type="entry name" value="BioD"/>
    <property type="match status" value="1"/>
</dbReference>
<comment type="similarity">
    <text evidence="8">Belongs to the dethiobiotin synthetase family.</text>
</comment>
<dbReference type="Gene3D" id="3.40.50.300">
    <property type="entry name" value="P-loop containing nucleotide triphosphate hydrolases"/>
    <property type="match status" value="1"/>
</dbReference>